<dbReference type="SUPFAM" id="SSF53474">
    <property type="entry name" value="alpha/beta-Hydrolases"/>
    <property type="match status" value="1"/>
</dbReference>
<evidence type="ECO:0000256" key="2">
    <source>
        <dbReference type="ARBA" id="ARBA00022801"/>
    </source>
</evidence>
<dbReference type="GO" id="GO:0016042">
    <property type="term" value="P:lipid catabolic process"/>
    <property type="evidence" value="ECO:0007669"/>
    <property type="project" value="UniProtKB-KW"/>
</dbReference>
<evidence type="ECO:0000256" key="3">
    <source>
        <dbReference type="ARBA" id="ARBA00022963"/>
    </source>
</evidence>
<dbReference type="HOGENOM" id="CLU_022501_4_1_1"/>
<evidence type="ECO:0000313" key="5">
    <source>
        <dbReference type="EMBL" id="KDR83955.1"/>
    </source>
</evidence>
<keyword evidence="4" id="KW-0443">Lipid metabolism</keyword>
<dbReference type="GO" id="GO:0003847">
    <property type="term" value="F:1-alkyl-2-acetylglycerophosphocholine esterase activity"/>
    <property type="evidence" value="ECO:0007669"/>
    <property type="project" value="UniProtKB-EC"/>
</dbReference>
<dbReference type="InterPro" id="IPR029058">
    <property type="entry name" value="AB_hydrolase_fold"/>
</dbReference>
<sequence>MTSDVALSGGPGFQKPGFAFGQPCTLPINYKRMLFLPTIHGRFPVGVTTFATPVRPARSIGLVKLRNAGKQGTPDSALYLEEVAFSVYYPADVDTNSKKGVPWFIRPIKESLLGFSAFLGVPSWLLWPVVYLFGALLKIPAYPNAPLLSPEKAKECSKDAEVTQPSQWPLVIFSHGLGGTRTAYSQFCSRLAASGRVVLALEHRDGTGPACLSRSWNLEGKSKPRTLFYLREADIHWDENEIKDTRPLPLRAEQLAFRHNEIYIAYSTFCRFINQDATLEFDTIDASPFDTQSWKGLNGSGQQNIRFDDRVVLAGHSFGGCTVLSLLSTKPLEGYELIPVERAVILDPWLEPLPSPGPVPLLKDGIPDSKINIAEASVRSSLETAVESSSAFSGGVTKSPHPSMLVINSENFTLWKDHYARLLEVVAGWEPKGGRIMTIVGSEHVSFSDFPVLPVFKKKFARPILDTITELSLSFLDDKLDHTLRTIPTTTMEVEVIGVKKDGKPKRRLIGNPGDVIAQ</sequence>
<organism evidence="5 6">
    <name type="scientific">Galerina marginata (strain CBS 339.88)</name>
    <dbReference type="NCBI Taxonomy" id="685588"/>
    <lineage>
        <taxon>Eukaryota</taxon>
        <taxon>Fungi</taxon>
        <taxon>Dikarya</taxon>
        <taxon>Basidiomycota</taxon>
        <taxon>Agaricomycotina</taxon>
        <taxon>Agaricomycetes</taxon>
        <taxon>Agaricomycetidae</taxon>
        <taxon>Agaricales</taxon>
        <taxon>Agaricineae</taxon>
        <taxon>Strophariaceae</taxon>
        <taxon>Galerina</taxon>
    </lineage>
</organism>
<reference evidence="6" key="1">
    <citation type="journal article" date="2014" name="Proc. Natl. Acad. Sci. U.S.A.">
        <title>Extensive sampling of basidiomycete genomes demonstrates inadequacy of the white-rot/brown-rot paradigm for wood decay fungi.</title>
        <authorList>
            <person name="Riley R."/>
            <person name="Salamov A.A."/>
            <person name="Brown D.W."/>
            <person name="Nagy L.G."/>
            <person name="Floudas D."/>
            <person name="Held B.W."/>
            <person name="Levasseur A."/>
            <person name="Lombard V."/>
            <person name="Morin E."/>
            <person name="Otillar R."/>
            <person name="Lindquist E.A."/>
            <person name="Sun H."/>
            <person name="LaButti K.M."/>
            <person name="Schmutz J."/>
            <person name="Jabbour D."/>
            <person name="Luo H."/>
            <person name="Baker S.E."/>
            <person name="Pisabarro A.G."/>
            <person name="Walton J.D."/>
            <person name="Blanchette R.A."/>
            <person name="Henrissat B."/>
            <person name="Martin F."/>
            <person name="Cullen D."/>
            <person name="Hibbett D.S."/>
            <person name="Grigoriev I.V."/>
        </authorList>
    </citation>
    <scope>NUCLEOTIDE SEQUENCE [LARGE SCALE GENOMIC DNA]</scope>
    <source>
        <strain evidence="6">CBS 339.88</strain>
    </source>
</reference>
<keyword evidence="6" id="KW-1185">Reference proteome</keyword>
<accession>A0A067TL97</accession>
<evidence type="ECO:0000256" key="1">
    <source>
        <dbReference type="ARBA" id="ARBA00013201"/>
    </source>
</evidence>
<proteinExistence type="predicted"/>
<dbReference type="Gene3D" id="3.40.50.1820">
    <property type="entry name" value="alpha/beta hydrolase"/>
    <property type="match status" value="1"/>
</dbReference>
<dbReference type="AlphaFoldDB" id="A0A067TL97"/>
<keyword evidence="2" id="KW-0378">Hydrolase</keyword>
<dbReference type="OrthoDB" id="2363873at2759"/>
<name>A0A067TL97_GALM3</name>
<evidence type="ECO:0000313" key="6">
    <source>
        <dbReference type="Proteomes" id="UP000027222"/>
    </source>
</evidence>
<gene>
    <name evidence="5" type="ORF">GALMADRAFT_133340</name>
</gene>
<dbReference type="Proteomes" id="UP000027222">
    <property type="component" value="Unassembled WGS sequence"/>
</dbReference>
<keyword evidence="3" id="KW-0442">Lipid degradation</keyword>
<protein>
    <recommendedName>
        <fullName evidence="1">1-alkyl-2-acetylglycerophosphocholine esterase</fullName>
        <ecNumber evidence="1">3.1.1.47</ecNumber>
    </recommendedName>
</protein>
<dbReference type="EC" id="3.1.1.47" evidence="1"/>
<dbReference type="STRING" id="685588.A0A067TL97"/>
<evidence type="ECO:0000256" key="4">
    <source>
        <dbReference type="ARBA" id="ARBA00023098"/>
    </source>
</evidence>
<dbReference type="PANTHER" id="PTHR10272">
    <property type="entry name" value="PLATELET-ACTIVATING FACTOR ACETYLHYDROLASE"/>
    <property type="match status" value="1"/>
</dbReference>
<dbReference type="Pfam" id="PF03403">
    <property type="entry name" value="PAF-AH_p_II"/>
    <property type="match status" value="1"/>
</dbReference>
<dbReference type="PANTHER" id="PTHR10272:SF0">
    <property type="entry name" value="PLATELET-ACTIVATING FACTOR ACETYLHYDROLASE"/>
    <property type="match status" value="1"/>
</dbReference>
<dbReference type="EMBL" id="KL142368">
    <property type="protein sequence ID" value="KDR83955.1"/>
    <property type="molecule type" value="Genomic_DNA"/>
</dbReference>